<dbReference type="GO" id="GO:0035485">
    <property type="term" value="F:adenine/guanine mispair binding"/>
    <property type="evidence" value="ECO:0007669"/>
    <property type="project" value="TreeGrafter"/>
</dbReference>
<keyword evidence="11" id="KW-0411">Iron-sulfur</keyword>
<dbReference type="InterPro" id="IPR015797">
    <property type="entry name" value="NUDIX_hydrolase-like_dom_sf"/>
</dbReference>
<dbReference type="InterPro" id="IPR005760">
    <property type="entry name" value="A/G_AdeGlyc_MutY"/>
</dbReference>
<evidence type="ECO:0000256" key="8">
    <source>
        <dbReference type="ARBA" id="ARBA00022763"/>
    </source>
</evidence>
<comment type="function">
    <text evidence="2">Adenine glycosylase active on G-A mispairs. MutY also corrects error-prone DNA synthesis past GO lesions which are due to the oxidatively damaged form of guanine: 7,8-dihydro-8-oxoguanine (8-oxo-dGTP).</text>
</comment>
<accession>A0A081D6N5</accession>
<keyword evidence="13 14" id="KW-0326">Glycosidase</keyword>
<dbReference type="GO" id="GO:0046872">
    <property type="term" value="F:metal ion binding"/>
    <property type="evidence" value="ECO:0007669"/>
    <property type="project" value="UniProtKB-UniRule"/>
</dbReference>
<keyword evidence="12" id="KW-0234">DNA repair</keyword>
<evidence type="ECO:0000256" key="9">
    <source>
        <dbReference type="ARBA" id="ARBA00022801"/>
    </source>
</evidence>
<dbReference type="EMBL" id="BBMM01000001">
    <property type="protein sequence ID" value="GAK98448.1"/>
    <property type="molecule type" value="Genomic_DNA"/>
</dbReference>
<comment type="catalytic activity">
    <reaction evidence="1 14">
        <text>Hydrolyzes free adenine bases from 7,8-dihydro-8-oxoguanine:adenine mismatched double-stranded DNA, leaving an apurinic site.</text>
        <dbReference type="EC" id="3.2.2.31"/>
    </reaction>
</comment>
<dbReference type="Pfam" id="PF00730">
    <property type="entry name" value="HhH-GPD"/>
    <property type="match status" value="1"/>
</dbReference>
<evidence type="ECO:0000256" key="7">
    <source>
        <dbReference type="ARBA" id="ARBA00022723"/>
    </source>
</evidence>
<dbReference type="Gene3D" id="1.10.340.30">
    <property type="entry name" value="Hypothetical protein, domain 2"/>
    <property type="match status" value="1"/>
</dbReference>
<proteinExistence type="inferred from homology"/>
<evidence type="ECO:0000256" key="1">
    <source>
        <dbReference type="ARBA" id="ARBA00000843"/>
    </source>
</evidence>
<keyword evidence="8 14" id="KW-0227">DNA damage</keyword>
<dbReference type="GO" id="GO:0000701">
    <property type="term" value="F:purine-specific mismatch base pair DNA N-glycosylase activity"/>
    <property type="evidence" value="ECO:0007669"/>
    <property type="project" value="UniProtKB-EC"/>
</dbReference>
<evidence type="ECO:0000256" key="5">
    <source>
        <dbReference type="ARBA" id="ARBA00022023"/>
    </source>
</evidence>
<dbReference type="Gene3D" id="1.10.1670.10">
    <property type="entry name" value="Helix-hairpin-Helix base-excision DNA repair enzymes (C-terminal)"/>
    <property type="match status" value="1"/>
</dbReference>
<evidence type="ECO:0000256" key="3">
    <source>
        <dbReference type="ARBA" id="ARBA00008343"/>
    </source>
</evidence>
<dbReference type="GO" id="GO:0032357">
    <property type="term" value="F:oxidized purine DNA binding"/>
    <property type="evidence" value="ECO:0007669"/>
    <property type="project" value="TreeGrafter"/>
</dbReference>
<dbReference type="NCBIfam" id="TIGR01084">
    <property type="entry name" value="mutY"/>
    <property type="match status" value="1"/>
</dbReference>
<organism evidence="16 18">
    <name type="scientific">Nonlabens ulvanivorans</name>
    <name type="common">Persicivirga ulvanivorans</name>
    <dbReference type="NCBI Taxonomy" id="906888"/>
    <lineage>
        <taxon>Bacteria</taxon>
        <taxon>Pseudomonadati</taxon>
        <taxon>Bacteroidota</taxon>
        <taxon>Flavobacteriia</taxon>
        <taxon>Flavobacteriales</taxon>
        <taxon>Flavobacteriaceae</taxon>
        <taxon>Nonlabens</taxon>
    </lineage>
</organism>
<evidence type="ECO:0000256" key="14">
    <source>
        <dbReference type="RuleBase" id="RU365096"/>
    </source>
</evidence>
<dbReference type="SUPFAM" id="SSF55811">
    <property type="entry name" value="Nudix"/>
    <property type="match status" value="1"/>
</dbReference>
<dbReference type="SMART" id="SM00478">
    <property type="entry name" value="ENDO3c"/>
    <property type="match status" value="1"/>
</dbReference>
<evidence type="ECO:0000313" key="18">
    <source>
        <dbReference type="Proteomes" id="UP000028980"/>
    </source>
</evidence>
<evidence type="ECO:0000313" key="19">
    <source>
        <dbReference type="Proteomes" id="UP000029226"/>
    </source>
</evidence>
<dbReference type="PANTHER" id="PTHR42944">
    <property type="entry name" value="ADENINE DNA GLYCOSYLASE"/>
    <property type="match status" value="1"/>
</dbReference>
<dbReference type="GO" id="GO:0006284">
    <property type="term" value="P:base-excision repair"/>
    <property type="evidence" value="ECO:0007669"/>
    <property type="project" value="UniProtKB-UniRule"/>
</dbReference>
<dbReference type="InterPro" id="IPR023170">
    <property type="entry name" value="HhH_base_excis_C"/>
</dbReference>
<evidence type="ECO:0000256" key="10">
    <source>
        <dbReference type="ARBA" id="ARBA00023004"/>
    </source>
</evidence>
<name>A0A081D6N5_NONUL</name>
<dbReference type="FunFam" id="1.10.340.30:FF:000002">
    <property type="entry name" value="Adenine DNA glycosylase"/>
    <property type="match status" value="1"/>
</dbReference>
<gene>
    <name evidence="16" type="ORF">JCM19296_159</name>
    <name evidence="17" type="ORF">JCM19314_2479</name>
</gene>
<evidence type="ECO:0000313" key="17">
    <source>
        <dbReference type="EMBL" id="GAK98448.1"/>
    </source>
</evidence>
<dbReference type="Proteomes" id="UP000029226">
    <property type="component" value="Unassembled WGS sequence"/>
</dbReference>
<evidence type="ECO:0000256" key="12">
    <source>
        <dbReference type="ARBA" id="ARBA00023204"/>
    </source>
</evidence>
<dbReference type="Gene3D" id="3.90.79.10">
    <property type="entry name" value="Nucleoside Triphosphate Pyrophosphohydrolase"/>
    <property type="match status" value="1"/>
</dbReference>
<keyword evidence="7" id="KW-0479">Metal-binding</keyword>
<dbReference type="InterPro" id="IPR003265">
    <property type="entry name" value="HhH-GPD_domain"/>
</dbReference>
<sequence length="348" mass="40558">MSFHQLLIKWYEIHKRDLPWRATQDPYRIWLSEVILQQTRVNQGLPYYENFVNTYPTVYQLAAAPQENVLKLWQGLGYYSRARNLHMAAQQVVDMGGLFPDSYKELLKLKGVGDYTAAAIASFAYKEVVPVVDGNVYRVLSRIYGISTPINESAGIKEFKKLASQLIDYNQPDVYNQAIMEFGALQCLPRNPDCATCPFSDDCIALSDNRIDELPVKIKKAKVKNLHHHYIVLQTPQDNTMLQERPQSGIWAGLFEFPFIESDGALLSVEFRDKLQQQEWWSGFRFRESVYNQDPIIHKLSHRKIHAYFWIVEIDQEIENGITIQQAFQKPLHILMHRFMSSFWNSYL</sequence>
<evidence type="ECO:0000259" key="15">
    <source>
        <dbReference type="SMART" id="SM00478"/>
    </source>
</evidence>
<dbReference type="CDD" id="cd00056">
    <property type="entry name" value="ENDO3c"/>
    <property type="match status" value="1"/>
</dbReference>
<dbReference type="CDD" id="cd03431">
    <property type="entry name" value="NUDIX_DNA_Glycosylase_C-MutY"/>
    <property type="match status" value="1"/>
</dbReference>
<dbReference type="InterPro" id="IPR029119">
    <property type="entry name" value="MutY_C"/>
</dbReference>
<comment type="cofactor">
    <cofactor evidence="14">
        <name>[4Fe-4S] cluster</name>
        <dbReference type="ChEBI" id="CHEBI:49883"/>
    </cofactor>
    <text evidence="14">Binds 1 [4Fe-4S] cluster.</text>
</comment>
<keyword evidence="6" id="KW-0004">4Fe-4S</keyword>
<keyword evidence="9" id="KW-0378">Hydrolase</keyword>
<evidence type="ECO:0000256" key="6">
    <source>
        <dbReference type="ARBA" id="ARBA00022485"/>
    </source>
</evidence>
<dbReference type="Proteomes" id="UP000028980">
    <property type="component" value="Unassembled WGS sequence"/>
</dbReference>
<comment type="caution">
    <text evidence="16">The sequence shown here is derived from an EMBL/GenBank/DDBJ whole genome shotgun (WGS) entry which is preliminary data.</text>
</comment>
<evidence type="ECO:0000256" key="2">
    <source>
        <dbReference type="ARBA" id="ARBA00002933"/>
    </source>
</evidence>
<dbReference type="AlphaFoldDB" id="A0A081D6N5"/>
<dbReference type="GO" id="GO:0006298">
    <property type="term" value="P:mismatch repair"/>
    <property type="evidence" value="ECO:0007669"/>
    <property type="project" value="TreeGrafter"/>
</dbReference>
<evidence type="ECO:0000256" key="11">
    <source>
        <dbReference type="ARBA" id="ARBA00023014"/>
    </source>
</evidence>
<evidence type="ECO:0000256" key="13">
    <source>
        <dbReference type="ARBA" id="ARBA00023295"/>
    </source>
</evidence>
<dbReference type="SUPFAM" id="SSF48150">
    <property type="entry name" value="DNA-glycosylase"/>
    <property type="match status" value="1"/>
</dbReference>
<dbReference type="Pfam" id="PF00633">
    <property type="entry name" value="HHH"/>
    <property type="match status" value="1"/>
</dbReference>
<reference evidence="18 19" key="1">
    <citation type="journal article" date="2014" name="Genome Announc.">
        <title>Draft Genome Sequences of Marine Flavobacterium Nonlabens Strains NR17, NR24, NR27, NR32, NR33, and Ara13.</title>
        <authorList>
            <person name="Nakanishi M."/>
            <person name="Meirelles P."/>
            <person name="Suzuki R."/>
            <person name="Takatani N."/>
            <person name="Mino S."/>
            <person name="Suda W."/>
            <person name="Oshima K."/>
            <person name="Hattori M."/>
            <person name="Ohkuma M."/>
            <person name="Hosokawa M."/>
            <person name="Miyashita K."/>
            <person name="Thompson F.L."/>
            <person name="Niwa A."/>
            <person name="Sawabe T."/>
            <person name="Sawabe T."/>
        </authorList>
    </citation>
    <scope>NUCLEOTIDE SEQUENCE [LARGE SCALE GENOMIC DNA]</scope>
    <source>
        <strain evidence="16">JCM 19296</strain>
        <strain evidence="17">JCM 19314</strain>
        <strain evidence="18">JCM19296</strain>
        <strain evidence="19">JCM19314</strain>
    </source>
</reference>
<keyword evidence="10 14" id="KW-0408">Iron</keyword>
<comment type="similarity">
    <text evidence="3 14">Belongs to the Nth/MutY family.</text>
</comment>
<dbReference type="InterPro" id="IPR044298">
    <property type="entry name" value="MIG/MutY"/>
</dbReference>
<dbReference type="InterPro" id="IPR000445">
    <property type="entry name" value="HhH_motif"/>
</dbReference>
<evidence type="ECO:0000313" key="16">
    <source>
        <dbReference type="EMBL" id="GAK74581.1"/>
    </source>
</evidence>
<protein>
    <recommendedName>
        <fullName evidence="5 14">Adenine DNA glycosylase</fullName>
        <ecNumber evidence="4 14">3.2.2.31</ecNumber>
    </recommendedName>
</protein>
<dbReference type="GO" id="GO:0051539">
    <property type="term" value="F:4 iron, 4 sulfur cluster binding"/>
    <property type="evidence" value="ECO:0007669"/>
    <property type="project" value="UniProtKB-UniRule"/>
</dbReference>
<dbReference type="GO" id="GO:0034039">
    <property type="term" value="F:8-oxo-7,8-dihydroguanine DNA N-glycosylase activity"/>
    <property type="evidence" value="ECO:0007669"/>
    <property type="project" value="TreeGrafter"/>
</dbReference>
<dbReference type="PANTHER" id="PTHR42944:SF1">
    <property type="entry name" value="ADENINE DNA GLYCOSYLASE"/>
    <property type="match status" value="1"/>
</dbReference>
<evidence type="ECO:0000256" key="4">
    <source>
        <dbReference type="ARBA" id="ARBA00012045"/>
    </source>
</evidence>
<feature type="domain" description="HhH-GPD" evidence="15">
    <location>
        <begin position="35"/>
        <end position="185"/>
    </location>
</feature>
<dbReference type="EMBL" id="BBLG01000001">
    <property type="protein sequence ID" value="GAK74581.1"/>
    <property type="molecule type" value="Genomic_DNA"/>
</dbReference>
<dbReference type="EC" id="3.2.2.31" evidence="4 14"/>
<dbReference type="InterPro" id="IPR011257">
    <property type="entry name" value="DNA_glycosylase"/>
</dbReference>
<dbReference type="Pfam" id="PF14815">
    <property type="entry name" value="NUDIX_4"/>
    <property type="match status" value="1"/>
</dbReference>